<keyword evidence="1" id="KW-1133">Transmembrane helix</keyword>
<evidence type="ECO:0000313" key="3">
    <source>
        <dbReference type="Proteomes" id="UP001177160"/>
    </source>
</evidence>
<comment type="caution">
    <text evidence="2">The sequence shown here is derived from an EMBL/GenBank/DDBJ whole genome shotgun (WGS) entry which is preliminary data.</text>
</comment>
<organism evidence="2 3">
    <name type="scientific">Paracholeplasma manati</name>
    <dbReference type="NCBI Taxonomy" id="591373"/>
    <lineage>
        <taxon>Bacteria</taxon>
        <taxon>Bacillati</taxon>
        <taxon>Mycoplasmatota</taxon>
        <taxon>Mollicutes</taxon>
        <taxon>Acholeplasmatales</taxon>
        <taxon>Acholeplasmataceae</taxon>
        <taxon>Paracholeplasma</taxon>
    </lineage>
</organism>
<proteinExistence type="predicted"/>
<gene>
    <name evidence="2" type="ORF">N7548_00565</name>
</gene>
<evidence type="ECO:0008006" key="4">
    <source>
        <dbReference type="Google" id="ProtNLM"/>
    </source>
</evidence>
<name>A0ABT2YBB3_9MOLU</name>
<keyword evidence="3" id="KW-1185">Reference proteome</keyword>
<feature type="transmembrane region" description="Helical" evidence="1">
    <location>
        <begin position="13"/>
        <end position="34"/>
    </location>
</feature>
<evidence type="ECO:0000313" key="2">
    <source>
        <dbReference type="EMBL" id="MCV2231318.1"/>
    </source>
</evidence>
<keyword evidence="1" id="KW-0472">Membrane</keyword>
<dbReference type="Proteomes" id="UP001177160">
    <property type="component" value="Unassembled WGS sequence"/>
</dbReference>
<dbReference type="EMBL" id="JAOVQM010000001">
    <property type="protein sequence ID" value="MCV2231318.1"/>
    <property type="molecule type" value="Genomic_DNA"/>
</dbReference>
<protein>
    <recommendedName>
        <fullName evidence="4">Major facilitator superfamily (MFS) profile domain-containing protein</fullName>
    </recommendedName>
</protein>
<accession>A0ABT2YBB3</accession>
<keyword evidence="1" id="KW-0812">Transmembrane</keyword>
<sequence>MLIFGPLSDVFDISLIILLSGVGMGIIAMVPLFNRTLLLEGLPKKTTNT</sequence>
<evidence type="ECO:0000256" key="1">
    <source>
        <dbReference type="SAM" id="Phobius"/>
    </source>
</evidence>
<reference evidence="2" key="1">
    <citation type="submission" date="2022-09" db="EMBL/GenBank/DDBJ databases">
        <title>Novel Mycoplasma species identified in domestic and wild animals.</title>
        <authorList>
            <person name="Volokhov D.V."/>
            <person name="Furtak V.A."/>
            <person name="Zagorodnyaya T.A."/>
        </authorList>
    </citation>
    <scope>NUCLEOTIDE SEQUENCE</scope>
    <source>
        <strain evidence="2">Oakley</strain>
    </source>
</reference>
<dbReference type="RefSeq" id="WP_263607431.1">
    <property type="nucleotide sequence ID" value="NZ_JAOVQM010000001.1"/>
</dbReference>